<name>M2MJF1_BAUPA</name>
<protein>
    <submittedName>
        <fullName evidence="1">Uncharacterized protein</fullName>
    </submittedName>
</protein>
<reference evidence="1 2" key="1">
    <citation type="journal article" date="2012" name="PLoS Pathog.">
        <title>Diverse lifestyles and strategies of plant pathogenesis encoded in the genomes of eighteen Dothideomycetes fungi.</title>
        <authorList>
            <person name="Ohm R.A."/>
            <person name="Feau N."/>
            <person name="Henrissat B."/>
            <person name="Schoch C.L."/>
            <person name="Horwitz B.A."/>
            <person name="Barry K.W."/>
            <person name="Condon B.J."/>
            <person name="Copeland A.C."/>
            <person name="Dhillon B."/>
            <person name="Glaser F."/>
            <person name="Hesse C.N."/>
            <person name="Kosti I."/>
            <person name="LaButti K."/>
            <person name="Lindquist E.A."/>
            <person name="Lucas S."/>
            <person name="Salamov A.A."/>
            <person name="Bradshaw R.E."/>
            <person name="Ciuffetti L."/>
            <person name="Hamelin R.C."/>
            <person name="Kema G.H.J."/>
            <person name="Lawrence C."/>
            <person name="Scott J.A."/>
            <person name="Spatafora J.W."/>
            <person name="Turgeon B.G."/>
            <person name="de Wit P.J.G.M."/>
            <person name="Zhong S."/>
            <person name="Goodwin S.B."/>
            <person name="Grigoriev I.V."/>
        </authorList>
    </citation>
    <scope>NUCLEOTIDE SEQUENCE [LARGE SCALE GENOMIC DNA]</scope>
    <source>
        <strain evidence="1 2">UAMH 10762</strain>
    </source>
</reference>
<dbReference type="Proteomes" id="UP000011761">
    <property type="component" value="Unassembled WGS sequence"/>
</dbReference>
<sequence length="250" mass="27650">MSRHFYMIDYDDSPGEGSHLTNAMEINPAVYAIADKYEVEGSQSRRCRQSWHSESHHFHEERESVWCDPLGVRNHSILRLRSPRPVRGSLGHGDVDHHVRLSERRGSRSFSRVCRSLPLIVQSGWASSYPRVSSWATIVPIIRPITVPLLCGVDTGQWLASYTRVGSIAFVLRGRQHASGRSGLAGTLSGSSDQGAFSLALHGSEEGWVRTSDPNANDMGRLAAAVLKVRRGIRSCTRVGNPGHCSLWTP</sequence>
<gene>
    <name evidence="1" type="ORF">BAUCODRAFT_490538</name>
</gene>
<organism evidence="1 2">
    <name type="scientific">Baudoinia panamericana (strain UAMH 10762)</name>
    <name type="common">Angels' share fungus</name>
    <name type="synonym">Baudoinia compniacensis (strain UAMH 10762)</name>
    <dbReference type="NCBI Taxonomy" id="717646"/>
    <lineage>
        <taxon>Eukaryota</taxon>
        <taxon>Fungi</taxon>
        <taxon>Dikarya</taxon>
        <taxon>Ascomycota</taxon>
        <taxon>Pezizomycotina</taxon>
        <taxon>Dothideomycetes</taxon>
        <taxon>Dothideomycetidae</taxon>
        <taxon>Mycosphaerellales</taxon>
        <taxon>Teratosphaeriaceae</taxon>
        <taxon>Baudoinia</taxon>
    </lineage>
</organism>
<keyword evidence="2" id="KW-1185">Reference proteome</keyword>
<dbReference type="HOGENOM" id="CLU_1111205_0_0_1"/>
<proteinExistence type="predicted"/>
<dbReference type="EMBL" id="KB445555">
    <property type="protein sequence ID" value="EMC96816.1"/>
    <property type="molecule type" value="Genomic_DNA"/>
</dbReference>
<dbReference type="AlphaFoldDB" id="M2MJF1"/>
<evidence type="ECO:0000313" key="2">
    <source>
        <dbReference type="Proteomes" id="UP000011761"/>
    </source>
</evidence>
<dbReference type="RefSeq" id="XP_007676696.1">
    <property type="nucleotide sequence ID" value="XM_007678506.1"/>
</dbReference>
<accession>M2MJF1</accession>
<dbReference type="KEGG" id="bcom:BAUCODRAFT_490538"/>
<evidence type="ECO:0000313" key="1">
    <source>
        <dbReference type="EMBL" id="EMC96816.1"/>
    </source>
</evidence>
<dbReference type="GeneID" id="19114854"/>